<accession>A0A4P9ZR56</accession>
<dbReference type="SUPFAM" id="SSF51445">
    <property type="entry name" value="(Trans)glycosidases"/>
    <property type="match status" value="1"/>
</dbReference>
<protein>
    <submittedName>
        <fullName evidence="3">Uncharacterized protein</fullName>
    </submittedName>
</protein>
<dbReference type="Proteomes" id="UP000268162">
    <property type="component" value="Unassembled WGS sequence"/>
</dbReference>
<reference evidence="4" key="1">
    <citation type="journal article" date="2018" name="Nat. Microbiol.">
        <title>Leveraging single-cell genomics to expand the fungal tree of life.</title>
        <authorList>
            <person name="Ahrendt S.R."/>
            <person name="Quandt C.A."/>
            <person name="Ciobanu D."/>
            <person name="Clum A."/>
            <person name="Salamov A."/>
            <person name="Andreopoulos B."/>
            <person name="Cheng J.F."/>
            <person name="Woyke T."/>
            <person name="Pelin A."/>
            <person name="Henrissat B."/>
            <person name="Reynolds N.K."/>
            <person name="Benny G.L."/>
            <person name="Smith M.E."/>
            <person name="James T.Y."/>
            <person name="Grigoriev I.V."/>
        </authorList>
    </citation>
    <scope>NUCLEOTIDE SEQUENCE [LARGE SCALE GENOMIC DNA]</scope>
    <source>
        <strain evidence="4">RSA 468</strain>
    </source>
</reference>
<dbReference type="AlphaFoldDB" id="A0A4P9ZR56"/>
<feature type="chain" id="PRO_5020638687" evidence="2">
    <location>
        <begin position="20"/>
        <end position="356"/>
    </location>
</feature>
<organism evidence="3 4">
    <name type="scientific">Dimargaris cristalligena</name>
    <dbReference type="NCBI Taxonomy" id="215637"/>
    <lineage>
        <taxon>Eukaryota</taxon>
        <taxon>Fungi</taxon>
        <taxon>Fungi incertae sedis</taxon>
        <taxon>Zoopagomycota</taxon>
        <taxon>Kickxellomycotina</taxon>
        <taxon>Dimargaritomycetes</taxon>
        <taxon>Dimargaritales</taxon>
        <taxon>Dimargaritaceae</taxon>
        <taxon>Dimargaris</taxon>
    </lineage>
</organism>
<evidence type="ECO:0000256" key="1">
    <source>
        <dbReference type="SAM" id="MobiDB-lite"/>
    </source>
</evidence>
<sequence length="356" mass="39550">MRKVIFFGLLACSWLVVAAIRISPDAAEQAPQYYTLTLGSGLDGSAVIQSEPQFQNIGELLIEDINKVQCQIDDTTALAEGIQPILELHNPRSREILTLAIWDEGHTSQLVSAIVQTLGDYKVRAIDIDASWISQNSLGESVKVNNGIVQNFILFVRRLRGSLNQLYQDAPKPTIVITVGAVPWPNHVDFQKTVNDVAEDLDIYFRVILLRPNPHNLRYDANRQPASYLTNLPASQKDVDESTSSSSSGNGSGGLDSGGDYSPSRKESKALINRQTKLAQSDQFSAHEKEINLAQQWIEGGLSVERLVIRYNFPMETTSPTRSRGLGDRENSLSNLNSFKTRSTYFKPSGKQYTRH</sequence>
<feature type="region of interest" description="Disordered" evidence="1">
    <location>
        <begin position="233"/>
        <end position="269"/>
    </location>
</feature>
<dbReference type="Gene3D" id="3.20.20.80">
    <property type="entry name" value="Glycosidases"/>
    <property type="match status" value="1"/>
</dbReference>
<gene>
    <name evidence="3" type="ORF">BJ085DRAFT_41351</name>
</gene>
<dbReference type="EMBL" id="ML002952">
    <property type="protein sequence ID" value="RKP35132.1"/>
    <property type="molecule type" value="Genomic_DNA"/>
</dbReference>
<proteinExistence type="predicted"/>
<evidence type="ECO:0000313" key="3">
    <source>
        <dbReference type="EMBL" id="RKP35132.1"/>
    </source>
</evidence>
<name>A0A4P9ZR56_9FUNG</name>
<dbReference type="InterPro" id="IPR017853">
    <property type="entry name" value="GH"/>
</dbReference>
<keyword evidence="2" id="KW-0732">Signal</keyword>
<evidence type="ECO:0000313" key="4">
    <source>
        <dbReference type="Proteomes" id="UP000268162"/>
    </source>
</evidence>
<keyword evidence="4" id="KW-1185">Reference proteome</keyword>
<feature type="signal peptide" evidence="2">
    <location>
        <begin position="1"/>
        <end position="19"/>
    </location>
</feature>
<evidence type="ECO:0000256" key="2">
    <source>
        <dbReference type="SAM" id="SignalP"/>
    </source>
</evidence>